<evidence type="ECO:0000259" key="5">
    <source>
        <dbReference type="Pfam" id="PF16363"/>
    </source>
</evidence>
<sequence>MASPRERVLVTGANGQDGTYLVRRLVDEGHEVHGMCHSADGAERLIANHPLVVAHVGDLGDGPGIAELVASVEPTHIFNLAGNTSVARSWEFPAETADVLGVGPIRLIEAAWKLGQRTGTSVRFVQASSAEIFGDATMIPQDESTPRAPVTPYGVAKSFAHDMVGVYRQRGMFASSAILFNHESPHRPESFVARKISQEVARISLGLSERLVLGNIDVHRDWGFAPDYVDAMLRISRADTANDFVVATGVSHTVRDFVDAAFRYIGIDDSDPYVFIDPALYRPADPKNLVGDPRRLRALGWEPSVNFTELVNLMVGSDIALLRATP</sequence>
<dbReference type="EC" id="4.2.1.47" evidence="3"/>
<gene>
    <name evidence="6" type="primary">gmd_1</name>
    <name evidence="6" type="ORF">GCM10022381_16230</name>
</gene>
<keyword evidence="7" id="KW-1185">Reference proteome</keyword>
<evidence type="ECO:0000313" key="6">
    <source>
        <dbReference type="EMBL" id="GAA3874146.1"/>
    </source>
</evidence>
<evidence type="ECO:0000256" key="2">
    <source>
        <dbReference type="ARBA" id="ARBA00009263"/>
    </source>
</evidence>
<dbReference type="InterPro" id="IPR036291">
    <property type="entry name" value="NAD(P)-bd_dom_sf"/>
</dbReference>
<feature type="domain" description="NAD(P)-binding" evidence="5">
    <location>
        <begin position="9"/>
        <end position="314"/>
    </location>
</feature>
<organism evidence="6 7">
    <name type="scientific">Leifsonia kafniensis</name>
    <dbReference type="NCBI Taxonomy" id="475957"/>
    <lineage>
        <taxon>Bacteria</taxon>
        <taxon>Bacillati</taxon>
        <taxon>Actinomycetota</taxon>
        <taxon>Actinomycetes</taxon>
        <taxon>Micrococcales</taxon>
        <taxon>Microbacteriaceae</taxon>
        <taxon>Leifsonia</taxon>
    </lineage>
</organism>
<dbReference type="CDD" id="cd05260">
    <property type="entry name" value="GDP_MD_SDR_e"/>
    <property type="match status" value="1"/>
</dbReference>
<comment type="similarity">
    <text evidence="2">Belongs to the NAD(P)-dependent epimerase/dehydratase family. GDP-mannose 4,6-dehydratase subfamily.</text>
</comment>
<evidence type="ECO:0000256" key="1">
    <source>
        <dbReference type="ARBA" id="ARBA00001937"/>
    </source>
</evidence>
<dbReference type="SUPFAM" id="SSF51735">
    <property type="entry name" value="NAD(P)-binding Rossmann-fold domains"/>
    <property type="match status" value="1"/>
</dbReference>
<comment type="caution">
    <text evidence="6">The sequence shown here is derived from an EMBL/GenBank/DDBJ whole genome shotgun (WGS) entry which is preliminary data.</text>
</comment>
<comment type="cofactor">
    <cofactor evidence="1">
        <name>NADP(+)</name>
        <dbReference type="ChEBI" id="CHEBI:58349"/>
    </cofactor>
</comment>
<dbReference type="InterPro" id="IPR006368">
    <property type="entry name" value="GDP_Man_deHydtase"/>
</dbReference>
<dbReference type="InterPro" id="IPR016040">
    <property type="entry name" value="NAD(P)-bd_dom"/>
</dbReference>
<dbReference type="PANTHER" id="PTHR43715">
    <property type="entry name" value="GDP-MANNOSE 4,6-DEHYDRATASE"/>
    <property type="match status" value="1"/>
</dbReference>
<keyword evidence="4" id="KW-0456">Lyase</keyword>
<dbReference type="Gene3D" id="3.40.50.720">
    <property type="entry name" value="NAD(P)-binding Rossmann-like Domain"/>
    <property type="match status" value="1"/>
</dbReference>
<evidence type="ECO:0000256" key="4">
    <source>
        <dbReference type="ARBA" id="ARBA00023239"/>
    </source>
</evidence>
<dbReference type="RefSeq" id="WP_345064642.1">
    <property type="nucleotide sequence ID" value="NZ_BAABCN010000003.1"/>
</dbReference>
<dbReference type="PANTHER" id="PTHR43715:SF1">
    <property type="entry name" value="GDP-MANNOSE 4,6 DEHYDRATASE"/>
    <property type="match status" value="1"/>
</dbReference>
<protein>
    <recommendedName>
        <fullName evidence="3">GDP-mannose 4,6-dehydratase</fullName>
        <ecNumber evidence="3">4.2.1.47</ecNumber>
    </recommendedName>
</protein>
<evidence type="ECO:0000313" key="7">
    <source>
        <dbReference type="Proteomes" id="UP001501803"/>
    </source>
</evidence>
<reference evidence="7" key="1">
    <citation type="journal article" date="2019" name="Int. J. Syst. Evol. Microbiol.">
        <title>The Global Catalogue of Microorganisms (GCM) 10K type strain sequencing project: providing services to taxonomists for standard genome sequencing and annotation.</title>
        <authorList>
            <consortium name="The Broad Institute Genomics Platform"/>
            <consortium name="The Broad Institute Genome Sequencing Center for Infectious Disease"/>
            <person name="Wu L."/>
            <person name="Ma J."/>
        </authorList>
    </citation>
    <scope>NUCLEOTIDE SEQUENCE [LARGE SCALE GENOMIC DNA]</scope>
    <source>
        <strain evidence="7">JCM 17021</strain>
    </source>
</reference>
<dbReference type="EMBL" id="BAABCN010000003">
    <property type="protein sequence ID" value="GAA3874146.1"/>
    <property type="molecule type" value="Genomic_DNA"/>
</dbReference>
<accession>A0ABP7KDL1</accession>
<dbReference type="Proteomes" id="UP001501803">
    <property type="component" value="Unassembled WGS sequence"/>
</dbReference>
<dbReference type="Gene3D" id="3.90.25.10">
    <property type="entry name" value="UDP-galactose 4-epimerase, domain 1"/>
    <property type="match status" value="1"/>
</dbReference>
<name>A0ABP7KDL1_9MICO</name>
<evidence type="ECO:0000256" key="3">
    <source>
        <dbReference type="ARBA" id="ARBA00011989"/>
    </source>
</evidence>
<proteinExistence type="inferred from homology"/>
<dbReference type="Pfam" id="PF16363">
    <property type="entry name" value="GDP_Man_Dehyd"/>
    <property type="match status" value="1"/>
</dbReference>